<dbReference type="GO" id="GO:0043190">
    <property type="term" value="C:ATP-binding cassette (ABC) transporter complex"/>
    <property type="evidence" value="ECO:0007669"/>
    <property type="project" value="InterPro"/>
</dbReference>
<dbReference type="Gene3D" id="3.40.190.10">
    <property type="entry name" value="Periplasmic binding protein-like II"/>
    <property type="match status" value="1"/>
</dbReference>
<name>W1N431_9GAMM</name>
<dbReference type="InterPro" id="IPR030678">
    <property type="entry name" value="Peptide/Ni-bd"/>
</dbReference>
<keyword evidence="8" id="KW-1185">Reference proteome</keyword>
<keyword evidence="4 5" id="KW-0732">Signal</keyword>
<feature type="chain" id="PRO_5009977321" description="Solute-binding protein family 5 domain-containing protein" evidence="5">
    <location>
        <begin position="32"/>
        <end position="540"/>
    </location>
</feature>
<dbReference type="GO" id="GO:0030288">
    <property type="term" value="C:outer membrane-bounded periplasmic space"/>
    <property type="evidence" value="ECO:0007669"/>
    <property type="project" value="TreeGrafter"/>
</dbReference>
<organism evidence="7 8">
    <name type="scientific">Halomonas huangheensis</name>
    <dbReference type="NCBI Taxonomy" id="1178482"/>
    <lineage>
        <taxon>Bacteria</taxon>
        <taxon>Pseudomonadati</taxon>
        <taxon>Pseudomonadota</taxon>
        <taxon>Gammaproteobacteria</taxon>
        <taxon>Oceanospirillales</taxon>
        <taxon>Halomonadaceae</taxon>
        <taxon>Halomonas</taxon>
    </lineage>
</organism>
<dbReference type="STRING" id="1178482.AR456_02525"/>
<dbReference type="Proteomes" id="UP000019113">
    <property type="component" value="Unassembled WGS sequence"/>
</dbReference>
<sequence length="540" mass="60477">MPQPLNIWLRRTALVSAISLSGLAVMPAAMAATLDIGVTGELASFDTSKVSGGIWESQVLMDVYEGLVKEAPDGEILPGMAASWDVSEDGRTYTFHLREDAHWSDGEPVTAADFVFGWRHLLDPKSASKYAYQLYPVVNGEAVNTGDKPLEELGVEAIDPQTFVVHLNAPTPYFIQQLSHYTTYPQPLHSWEEFGQEYVDLDNIVTNGAFTPVQWVSQSRITVEKNPEYYDAEEVALDGVRYHTIEDRNAGVSRFRAGELDIMREYSSSMYSLLKEQIPDATHMAPYLGSYYYVLNHRDGHPTTDARVREALSMAVRRDVISEQILQGTFLPSRSFVPDGIADYDVQTLTFSDADGNDITDDMDARMQRARELMEAVGYNQDNPLRLRLRYNTTDEHKKIAIAISSMWRPLGVEVELVNSEATVHYQTIAQGDFDVARAGWIADYNDAENFLALLRTGAGNNYGAYSSPEFDTLYNEAAVTMDPEERQALMEQAEATALGDNALIPMLYYVSRNLVNPALSGWDDNIEDDHPSRWISIDE</sequence>
<dbReference type="PANTHER" id="PTHR30290">
    <property type="entry name" value="PERIPLASMIC BINDING COMPONENT OF ABC TRANSPORTER"/>
    <property type="match status" value="1"/>
</dbReference>
<dbReference type="Gene3D" id="3.10.105.10">
    <property type="entry name" value="Dipeptide-binding Protein, Domain 3"/>
    <property type="match status" value="1"/>
</dbReference>
<evidence type="ECO:0000313" key="7">
    <source>
        <dbReference type="EMBL" id="ERL49720.1"/>
    </source>
</evidence>
<dbReference type="PATRIC" id="fig|1178482.3.peg.2814"/>
<keyword evidence="3" id="KW-0813">Transport</keyword>
<dbReference type="FunFam" id="3.90.76.10:FF:000001">
    <property type="entry name" value="Oligopeptide ABC transporter substrate-binding protein"/>
    <property type="match status" value="1"/>
</dbReference>
<dbReference type="AlphaFoldDB" id="W1N431"/>
<dbReference type="RefSeq" id="WP_021819764.1">
    <property type="nucleotide sequence ID" value="NZ_AVBC01000039.1"/>
</dbReference>
<dbReference type="Pfam" id="PF00496">
    <property type="entry name" value="SBP_bac_5"/>
    <property type="match status" value="1"/>
</dbReference>
<evidence type="ECO:0000256" key="1">
    <source>
        <dbReference type="ARBA" id="ARBA00004196"/>
    </source>
</evidence>
<accession>W1N431</accession>
<dbReference type="eggNOG" id="COG4166">
    <property type="taxonomic scope" value="Bacteria"/>
</dbReference>
<protein>
    <recommendedName>
        <fullName evidence="6">Solute-binding protein family 5 domain-containing protein</fullName>
    </recommendedName>
</protein>
<evidence type="ECO:0000259" key="6">
    <source>
        <dbReference type="Pfam" id="PF00496"/>
    </source>
</evidence>
<feature type="signal peptide" evidence="5">
    <location>
        <begin position="1"/>
        <end position="31"/>
    </location>
</feature>
<dbReference type="Gene3D" id="3.90.76.10">
    <property type="entry name" value="Dipeptide-binding Protein, Domain 1"/>
    <property type="match status" value="1"/>
</dbReference>
<dbReference type="GO" id="GO:1904680">
    <property type="term" value="F:peptide transmembrane transporter activity"/>
    <property type="evidence" value="ECO:0007669"/>
    <property type="project" value="TreeGrafter"/>
</dbReference>
<reference evidence="7 8" key="1">
    <citation type="submission" date="2013-08" db="EMBL/GenBank/DDBJ databases">
        <title>draft genome of Halomonas huanghegensis, strain BJGMM-B45T.</title>
        <authorList>
            <person name="Miao C."/>
            <person name="Wan Y."/>
            <person name="Jin W."/>
        </authorList>
    </citation>
    <scope>NUCLEOTIDE SEQUENCE [LARGE SCALE GENOMIC DNA]</scope>
    <source>
        <strain evidence="7 8">BJGMM-B45</strain>
    </source>
</reference>
<dbReference type="PANTHER" id="PTHR30290:SF10">
    <property type="entry name" value="PERIPLASMIC OLIGOPEPTIDE-BINDING PROTEIN-RELATED"/>
    <property type="match status" value="1"/>
</dbReference>
<evidence type="ECO:0000256" key="3">
    <source>
        <dbReference type="ARBA" id="ARBA00022448"/>
    </source>
</evidence>
<dbReference type="OrthoDB" id="9801912at2"/>
<dbReference type="InterPro" id="IPR039424">
    <property type="entry name" value="SBP_5"/>
</dbReference>
<dbReference type="EMBL" id="AVBC01000039">
    <property type="protein sequence ID" value="ERL49720.1"/>
    <property type="molecule type" value="Genomic_DNA"/>
</dbReference>
<proteinExistence type="inferred from homology"/>
<evidence type="ECO:0000313" key="8">
    <source>
        <dbReference type="Proteomes" id="UP000019113"/>
    </source>
</evidence>
<comment type="caution">
    <text evidence="7">The sequence shown here is derived from an EMBL/GenBank/DDBJ whole genome shotgun (WGS) entry which is preliminary data.</text>
</comment>
<dbReference type="SUPFAM" id="SSF53850">
    <property type="entry name" value="Periplasmic binding protein-like II"/>
    <property type="match status" value="1"/>
</dbReference>
<dbReference type="GO" id="GO:0015833">
    <property type="term" value="P:peptide transport"/>
    <property type="evidence" value="ECO:0007669"/>
    <property type="project" value="TreeGrafter"/>
</dbReference>
<feature type="domain" description="Solute-binding protein family 5" evidence="6">
    <location>
        <begin position="76"/>
        <end position="462"/>
    </location>
</feature>
<comment type="subcellular location">
    <subcellularLocation>
        <location evidence="1">Cell envelope</location>
    </subcellularLocation>
</comment>
<dbReference type="InterPro" id="IPR000914">
    <property type="entry name" value="SBP_5_dom"/>
</dbReference>
<gene>
    <name evidence="7" type="ORF">BJB45_00970</name>
</gene>
<dbReference type="CDD" id="cd08504">
    <property type="entry name" value="PBP2_OppA"/>
    <property type="match status" value="1"/>
</dbReference>
<dbReference type="PIRSF" id="PIRSF002741">
    <property type="entry name" value="MppA"/>
    <property type="match status" value="1"/>
</dbReference>
<evidence type="ECO:0000256" key="4">
    <source>
        <dbReference type="ARBA" id="ARBA00022729"/>
    </source>
</evidence>
<comment type="similarity">
    <text evidence="2">Belongs to the bacterial solute-binding protein 5 family.</text>
</comment>
<evidence type="ECO:0000256" key="2">
    <source>
        <dbReference type="ARBA" id="ARBA00005695"/>
    </source>
</evidence>
<evidence type="ECO:0000256" key="5">
    <source>
        <dbReference type="SAM" id="SignalP"/>
    </source>
</evidence>
<dbReference type="KEGG" id="hhu:AR456_02525"/>